<dbReference type="Pfam" id="PF03747">
    <property type="entry name" value="ADP_ribosyl_GH"/>
    <property type="match status" value="1"/>
</dbReference>
<comment type="cofactor">
    <cofactor evidence="2">
        <name>Mg(2+)</name>
        <dbReference type="ChEBI" id="CHEBI:18420"/>
    </cofactor>
    <text evidence="2">Binds 2 magnesium ions per subunit.</text>
</comment>
<dbReference type="PANTHER" id="PTHR16222">
    <property type="entry name" value="ADP-RIBOSYLGLYCOHYDROLASE"/>
    <property type="match status" value="1"/>
</dbReference>
<protein>
    <submittedName>
        <fullName evidence="3">ADP-ribosyl-[dinitrogen reductase] glycohydrolase</fullName>
        <ecNumber evidence="3">3.2.2.24</ecNumber>
    </submittedName>
</protein>
<feature type="binding site" evidence="2">
    <location>
        <position position="528"/>
    </location>
    <ligand>
        <name>Mg(2+)</name>
        <dbReference type="ChEBI" id="CHEBI:18420"/>
        <label>1</label>
    </ligand>
</feature>
<dbReference type="Pfam" id="PF00459">
    <property type="entry name" value="Inositol_P"/>
    <property type="match status" value="1"/>
</dbReference>
<feature type="binding site" evidence="1">
    <location>
        <position position="84"/>
    </location>
    <ligand>
        <name>Mg(2+)</name>
        <dbReference type="ChEBI" id="CHEBI:18420"/>
        <label>1</label>
        <note>catalytic</note>
    </ligand>
</feature>
<dbReference type="InterPro" id="IPR000760">
    <property type="entry name" value="Inositol_monophosphatase-like"/>
</dbReference>
<dbReference type="InterPro" id="IPR050792">
    <property type="entry name" value="ADP-ribosylglycohydrolase"/>
</dbReference>
<dbReference type="EC" id="3.2.2.24" evidence="3"/>
<organism evidence="3 4">
    <name type="scientific">Ruegeria atlantica</name>
    <dbReference type="NCBI Taxonomy" id="81569"/>
    <lineage>
        <taxon>Bacteria</taxon>
        <taxon>Pseudomonadati</taxon>
        <taxon>Pseudomonadota</taxon>
        <taxon>Alphaproteobacteria</taxon>
        <taxon>Rhodobacterales</taxon>
        <taxon>Roseobacteraceae</taxon>
        <taxon>Ruegeria</taxon>
    </lineage>
</organism>
<evidence type="ECO:0000313" key="4">
    <source>
        <dbReference type="Proteomes" id="UP000050783"/>
    </source>
</evidence>
<dbReference type="Proteomes" id="UP000050783">
    <property type="component" value="Unassembled WGS sequence"/>
</dbReference>
<dbReference type="Gene3D" id="3.40.190.80">
    <property type="match status" value="1"/>
</dbReference>
<dbReference type="AlphaFoldDB" id="A0A0P1EAL4"/>
<evidence type="ECO:0000256" key="2">
    <source>
        <dbReference type="PIRSR" id="PIRSR605502-1"/>
    </source>
</evidence>
<keyword evidence="3" id="KW-0326">Glycosidase</keyword>
<proteinExistence type="predicted"/>
<feature type="binding site" evidence="2">
    <location>
        <position position="526"/>
    </location>
    <ligand>
        <name>Mg(2+)</name>
        <dbReference type="ChEBI" id="CHEBI:18420"/>
        <label>1</label>
    </ligand>
</feature>
<feature type="binding site" evidence="1">
    <location>
        <position position="68"/>
    </location>
    <ligand>
        <name>Mg(2+)</name>
        <dbReference type="ChEBI" id="CHEBI:18420"/>
        <label>1</label>
        <note>catalytic</note>
    </ligand>
</feature>
<dbReference type="PRINTS" id="PR00377">
    <property type="entry name" value="IMPHPHTASES"/>
</dbReference>
<dbReference type="OrthoDB" id="9806482at2"/>
<dbReference type="Gene3D" id="3.30.540.10">
    <property type="entry name" value="Fructose-1,6-Bisphosphatase, subunit A, domain 1"/>
    <property type="match status" value="1"/>
</dbReference>
<feature type="binding site" evidence="1">
    <location>
        <position position="209"/>
    </location>
    <ligand>
        <name>Mg(2+)</name>
        <dbReference type="ChEBI" id="CHEBI:18420"/>
        <label>1</label>
        <note>catalytic</note>
    </ligand>
</feature>
<dbReference type="SUPFAM" id="SSF56655">
    <property type="entry name" value="Carbohydrate phosphatase"/>
    <property type="match status" value="1"/>
</dbReference>
<keyword evidence="1" id="KW-0460">Magnesium</keyword>
<dbReference type="GeneID" id="55495915"/>
<sequence>MSSDTQSFAAILPQVITAVETVGAMIRAEFHRPGGPRGTSHKAAVDTEAELFLKNELMSLHPASWLGEETDSCEVDCSDIWIVDPHDGTADFMNGLRGSAVSVALLSEGRPVLGVVYAPTAPDDSGDMISWALGAELIRNGRAVEPEPTSGNPVIALNADAANYALPNHISFGGARVRPLPSPAYRAALAAVGEVDAAISLVQGLSSWDIAGGHALLIGAGKAMVQLDGQELNYASNWFQGFIAGSADIVCRLSSVQVSSSGRIDRKPAVPSTRTGSAPLLSRAHGTMLGQLAGDALGSFVEFLDPQTILDRHPEGVVELRDGGTWNLISGQPTDDSEMALALARSICARKRYVSNDVAQAYIDWRNSGPFDIGHTTSSAISALEAGELVQSESQANGALMRACPIGIFSVGNPKLAALLARQDASLTHPNSITMAANAAYVAAISVGVAGGEEEEMWAAAYSHAGEDEGADMVRNRLLAARSNRPQDFQHQMGWALTAFQNAFFCLMSEQTLRDAVVGTVAFGGDTDTNGAICGALLGARQGRDAVPLQWRNSVLSCRPVAAVGVHHPRPQAYWPDNVLELSEALLVARTIK</sequence>
<feature type="binding site" evidence="2">
    <location>
        <position position="529"/>
    </location>
    <ligand>
        <name>Mg(2+)</name>
        <dbReference type="ChEBI" id="CHEBI:18420"/>
        <label>1</label>
    </ligand>
</feature>
<feature type="binding site" evidence="2">
    <location>
        <position position="335"/>
    </location>
    <ligand>
        <name>Mg(2+)</name>
        <dbReference type="ChEBI" id="CHEBI:18420"/>
        <label>1</label>
    </ligand>
</feature>
<dbReference type="InterPro" id="IPR005502">
    <property type="entry name" value="Ribosyl_crysJ1"/>
</dbReference>
<dbReference type="Gene3D" id="1.10.4080.10">
    <property type="entry name" value="ADP-ribosylation/Crystallin J1"/>
    <property type="match status" value="1"/>
</dbReference>
<dbReference type="PANTHER" id="PTHR16222:SF35">
    <property type="entry name" value="ADP-RIBOSYLGLYCOHYDROLASE"/>
    <property type="match status" value="1"/>
</dbReference>
<dbReference type="SUPFAM" id="SSF101478">
    <property type="entry name" value="ADP-ribosylglycohydrolase"/>
    <property type="match status" value="1"/>
</dbReference>
<reference evidence="3 4" key="1">
    <citation type="submission" date="2015-09" db="EMBL/GenBank/DDBJ databases">
        <authorList>
            <consortium name="Swine Surveillance"/>
        </authorList>
    </citation>
    <scope>NUCLEOTIDE SEQUENCE [LARGE SCALE GENOMIC DNA]</scope>
    <source>
        <strain evidence="3 4">CECT 4292</strain>
    </source>
</reference>
<dbReference type="GO" id="GO:0047407">
    <property type="term" value="F:ADP-ribosyl-[dinitrogen reductase] hydrolase activity"/>
    <property type="evidence" value="ECO:0007669"/>
    <property type="project" value="UniProtKB-EC"/>
</dbReference>
<feature type="binding site" evidence="1">
    <location>
        <position position="87"/>
    </location>
    <ligand>
        <name>Mg(2+)</name>
        <dbReference type="ChEBI" id="CHEBI:18420"/>
        <label>1</label>
        <note>catalytic</note>
    </ligand>
</feature>
<gene>
    <name evidence="3" type="primary">draG</name>
    <name evidence="3" type="ORF">RUA4292_00575</name>
</gene>
<name>A0A0P1EAL4_9RHOB</name>
<feature type="binding site" evidence="2">
    <location>
        <position position="334"/>
    </location>
    <ligand>
        <name>Mg(2+)</name>
        <dbReference type="ChEBI" id="CHEBI:18420"/>
        <label>1</label>
    </ligand>
</feature>
<dbReference type="RefSeq" id="WP_082636968.1">
    <property type="nucleotide sequence ID" value="NZ_CYPU01000011.1"/>
</dbReference>
<keyword evidence="3" id="KW-0378">Hydrolase</keyword>
<dbReference type="InterPro" id="IPR036705">
    <property type="entry name" value="Ribosyl_crysJ1_sf"/>
</dbReference>
<feature type="binding site" evidence="2">
    <location>
        <position position="336"/>
    </location>
    <ligand>
        <name>Mg(2+)</name>
        <dbReference type="ChEBI" id="CHEBI:18420"/>
        <label>1</label>
    </ligand>
</feature>
<dbReference type="GO" id="GO:0046872">
    <property type="term" value="F:metal ion binding"/>
    <property type="evidence" value="ECO:0007669"/>
    <property type="project" value="UniProtKB-KW"/>
</dbReference>
<evidence type="ECO:0000256" key="1">
    <source>
        <dbReference type="PIRSR" id="PIRSR600760-2"/>
    </source>
</evidence>
<dbReference type="EMBL" id="CYPU01000011">
    <property type="protein sequence ID" value="CUH46409.1"/>
    <property type="molecule type" value="Genomic_DNA"/>
</dbReference>
<accession>A0A0P1EAL4</accession>
<evidence type="ECO:0000313" key="3">
    <source>
        <dbReference type="EMBL" id="CUH46409.1"/>
    </source>
</evidence>
<keyword evidence="1" id="KW-0479">Metal-binding</keyword>